<organism evidence="1 2">
    <name type="scientific">Thlaspi arvense</name>
    <name type="common">Field penny-cress</name>
    <dbReference type="NCBI Taxonomy" id="13288"/>
    <lineage>
        <taxon>Eukaryota</taxon>
        <taxon>Viridiplantae</taxon>
        <taxon>Streptophyta</taxon>
        <taxon>Embryophyta</taxon>
        <taxon>Tracheophyta</taxon>
        <taxon>Spermatophyta</taxon>
        <taxon>Magnoliopsida</taxon>
        <taxon>eudicotyledons</taxon>
        <taxon>Gunneridae</taxon>
        <taxon>Pentapetalae</taxon>
        <taxon>rosids</taxon>
        <taxon>malvids</taxon>
        <taxon>Brassicales</taxon>
        <taxon>Brassicaceae</taxon>
        <taxon>Thlaspideae</taxon>
        <taxon>Thlaspi</taxon>
    </lineage>
</organism>
<name>A0AAU9SNU8_THLAR</name>
<dbReference type="Proteomes" id="UP000836841">
    <property type="component" value="Chromosome 5"/>
</dbReference>
<reference evidence="1 2" key="1">
    <citation type="submission" date="2022-03" db="EMBL/GenBank/DDBJ databases">
        <authorList>
            <person name="Nunn A."/>
            <person name="Chopra R."/>
            <person name="Nunn A."/>
            <person name="Contreras Garrido A."/>
        </authorList>
    </citation>
    <scope>NUCLEOTIDE SEQUENCE [LARGE SCALE GENOMIC DNA]</scope>
</reference>
<evidence type="ECO:0000313" key="2">
    <source>
        <dbReference type="Proteomes" id="UP000836841"/>
    </source>
</evidence>
<evidence type="ECO:0000313" key="1">
    <source>
        <dbReference type="EMBL" id="CAH2067787.1"/>
    </source>
</evidence>
<sequence length="80" mass="9448">SALSREAWNTRGEVVYACGTHVTIEHVSRLRRRRKKLRMPYYSRLNKGVVVFRAVGCRFMRKMNGMALWVESSLEIRTKF</sequence>
<feature type="non-terminal residue" evidence="1">
    <location>
        <position position="80"/>
    </location>
</feature>
<gene>
    <name evidence="1" type="ORF">TAV2_LOCUS17802</name>
</gene>
<protein>
    <submittedName>
        <fullName evidence="1">Uncharacterized protein</fullName>
    </submittedName>
</protein>
<accession>A0AAU9SNU8</accession>
<proteinExistence type="predicted"/>
<dbReference type="EMBL" id="OU466861">
    <property type="protein sequence ID" value="CAH2067787.1"/>
    <property type="molecule type" value="Genomic_DNA"/>
</dbReference>
<dbReference type="AlphaFoldDB" id="A0AAU9SNU8"/>
<keyword evidence="2" id="KW-1185">Reference proteome</keyword>